<reference evidence="1 2" key="1">
    <citation type="submission" date="2019-06" db="EMBL/GenBank/DDBJ databases">
        <title>Genomics analysis of Aphanomyces spp. identifies a new class of oomycete effector associated with host adaptation.</title>
        <authorList>
            <person name="Gaulin E."/>
        </authorList>
    </citation>
    <scope>NUCLEOTIDE SEQUENCE [LARGE SCALE GENOMIC DNA]</scope>
    <source>
        <strain evidence="1 2">E</strain>
    </source>
</reference>
<dbReference type="Proteomes" id="UP000469452">
    <property type="component" value="Unassembled WGS sequence"/>
</dbReference>
<protein>
    <submittedName>
        <fullName evidence="1">Uncharacterized protein</fullName>
    </submittedName>
</protein>
<name>A0A6A4ZVH0_APHAT</name>
<accession>A0A6A4ZVH0</accession>
<dbReference type="EMBL" id="VJMI01014041">
    <property type="protein sequence ID" value="KAF0746259.1"/>
    <property type="molecule type" value="Genomic_DNA"/>
</dbReference>
<comment type="caution">
    <text evidence="1">The sequence shown here is derived from an EMBL/GenBank/DDBJ whole genome shotgun (WGS) entry which is preliminary data.</text>
</comment>
<evidence type="ECO:0000313" key="1">
    <source>
        <dbReference type="EMBL" id="KAF0746259.1"/>
    </source>
</evidence>
<proteinExistence type="predicted"/>
<dbReference type="AlphaFoldDB" id="A0A6A4ZVH0"/>
<organism evidence="1 2">
    <name type="scientific">Aphanomyces astaci</name>
    <name type="common">Crayfish plague agent</name>
    <dbReference type="NCBI Taxonomy" id="112090"/>
    <lineage>
        <taxon>Eukaryota</taxon>
        <taxon>Sar</taxon>
        <taxon>Stramenopiles</taxon>
        <taxon>Oomycota</taxon>
        <taxon>Saprolegniomycetes</taxon>
        <taxon>Saprolegniales</taxon>
        <taxon>Verrucalvaceae</taxon>
        <taxon>Aphanomyces</taxon>
    </lineage>
</organism>
<evidence type="ECO:0000313" key="2">
    <source>
        <dbReference type="Proteomes" id="UP000469452"/>
    </source>
</evidence>
<sequence length="199" mass="22477">MIRRLQPIHAINRPRMCLFSKESATFQAIRYYRDSALQLQTLPQLKVRDPPRVASGRGAMYEYTHRDIKAALARTVTTASVPSMKLAQRSEEGGKFWLVVATLAWTCATMASEVSIAKNDGWTEKKSMRETSIPAMEWHEAAEEVHDATVAVEARAVGDPRQRNALGSRLAMWALQHLHAQAHEPLTTLYEHVTDIHME</sequence>
<gene>
    <name evidence="1" type="ORF">AaE_008194</name>
</gene>
<dbReference type="VEuPathDB" id="FungiDB:H257_00460"/>